<comment type="similarity">
    <text evidence="2 10">Belongs to the glycosyltransferase 31 family.</text>
</comment>
<keyword evidence="6 10" id="KW-0735">Signal-anchor</keyword>
<evidence type="ECO:0000256" key="5">
    <source>
        <dbReference type="ARBA" id="ARBA00022692"/>
    </source>
</evidence>
<evidence type="ECO:0000256" key="2">
    <source>
        <dbReference type="ARBA" id="ARBA00008661"/>
    </source>
</evidence>
<evidence type="ECO:0000256" key="3">
    <source>
        <dbReference type="ARBA" id="ARBA00022676"/>
    </source>
</evidence>
<reference evidence="11 12" key="1">
    <citation type="submission" date="2014-10" db="EMBL/GenBank/DDBJ databases">
        <title>Draft genome of the hookworm Ancylostoma caninum.</title>
        <authorList>
            <person name="Mitreva M."/>
        </authorList>
    </citation>
    <scope>NUCLEOTIDE SEQUENCE [LARGE SCALE GENOMIC DNA]</scope>
    <source>
        <strain evidence="11 12">Baltimore</strain>
    </source>
</reference>
<protein>
    <recommendedName>
        <fullName evidence="10">Hexosyltransferase</fullName>
        <ecNumber evidence="10">2.4.1.-</ecNumber>
    </recommendedName>
</protein>
<keyword evidence="5 10" id="KW-0812">Transmembrane</keyword>
<dbReference type="EC" id="2.4.1.-" evidence="10"/>
<keyword evidence="4 11" id="KW-0808">Transferase</keyword>
<dbReference type="PANTHER" id="PTHR11214:SF391">
    <property type="entry name" value="BETA-1,3-GALACTOSYLTRANSFERASE BRE-2-RELATED"/>
    <property type="match status" value="1"/>
</dbReference>
<evidence type="ECO:0000256" key="8">
    <source>
        <dbReference type="ARBA" id="ARBA00023034"/>
    </source>
</evidence>
<dbReference type="InterPro" id="IPR002659">
    <property type="entry name" value="Glyco_trans_31"/>
</dbReference>
<name>A0A368GQ52_ANCCA</name>
<feature type="transmembrane region" description="Helical" evidence="10">
    <location>
        <begin position="189"/>
        <end position="209"/>
    </location>
</feature>
<dbReference type="STRING" id="29170.A0A368GQ52"/>
<dbReference type="EMBL" id="JOJR01000094">
    <property type="protein sequence ID" value="RCN45738.1"/>
    <property type="molecule type" value="Genomic_DNA"/>
</dbReference>
<evidence type="ECO:0000256" key="7">
    <source>
        <dbReference type="ARBA" id="ARBA00022989"/>
    </source>
</evidence>
<keyword evidence="12" id="KW-1185">Reference proteome</keyword>
<sequence>MISAPASMHELYMLQKEQKKHRDLIVTDLLESYDNLVFKVYASIVFHQQYCPKAQFLMKVDDDVGVHLDRMVKLWKIDERANKSMYCQVWPRSRPKRDPSNKWFMSNKDWPDQYYPHYCNGPMYVMGKTAGQTILDQAQIFPPLAIEDVFYTGVVADSADIRRVNWGRSMLSNTKFRDAITGGQRYDDWLMKIMIAYGLVNILFLLAYAPQSGLSDKDKNAFWTLLDEHTTAVPTKISS</sequence>
<dbReference type="GO" id="GO:0006493">
    <property type="term" value="P:protein O-linked glycosylation"/>
    <property type="evidence" value="ECO:0007669"/>
    <property type="project" value="TreeGrafter"/>
</dbReference>
<proteinExistence type="inferred from homology"/>
<dbReference type="Gene3D" id="3.90.550.50">
    <property type="match status" value="1"/>
</dbReference>
<evidence type="ECO:0000256" key="4">
    <source>
        <dbReference type="ARBA" id="ARBA00022679"/>
    </source>
</evidence>
<comment type="subcellular location">
    <subcellularLocation>
        <location evidence="1 10">Golgi apparatus membrane</location>
        <topology evidence="1 10">Single-pass type II membrane protein</topology>
    </subcellularLocation>
</comment>
<evidence type="ECO:0000313" key="12">
    <source>
        <dbReference type="Proteomes" id="UP000252519"/>
    </source>
</evidence>
<organism evidence="11 12">
    <name type="scientific">Ancylostoma caninum</name>
    <name type="common">Dog hookworm</name>
    <dbReference type="NCBI Taxonomy" id="29170"/>
    <lineage>
        <taxon>Eukaryota</taxon>
        <taxon>Metazoa</taxon>
        <taxon>Ecdysozoa</taxon>
        <taxon>Nematoda</taxon>
        <taxon>Chromadorea</taxon>
        <taxon>Rhabditida</taxon>
        <taxon>Rhabditina</taxon>
        <taxon>Rhabditomorpha</taxon>
        <taxon>Strongyloidea</taxon>
        <taxon>Ancylostomatidae</taxon>
        <taxon>Ancylostomatinae</taxon>
        <taxon>Ancylostoma</taxon>
    </lineage>
</organism>
<keyword evidence="9 10" id="KW-0472">Membrane</keyword>
<dbReference type="AlphaFoldDB" id="A0A368GQ52"/>
<dbReference type="Pfam" id="PF01762">
    <property type="entry name" value="Galactosyl_T"/>
    <property type="match status" value="1"/>
</dbReference>
<accession>A0A368GQ52</accession>
<dbReference type="Proteomes" id="UP000252519">
    <property type="component" value="Unassembled WGS sequence"/>
</dbReference>
<evidence type="ECO:0000256" key="6">
    <source>
        <dbReference type="ARBA" id="ARBA00022968"/>
    </source>
</evidence>
<keyword evidence="3 10" id="KW-0328">Glycosyltransferase</keyword>
<comment type="caution">
    <text evidence="11">The sequence shown here is derived from an EMBL/GenBank/DDBJ whole genome shotgun (WGS) entry which is preliminary data.</text>
</comment>
<keyword evidence="7 10" id="KW-1133">Transmembrane helix</keyword>
<dbReference type="GO" id="GO:0000139">
    <property type="term" value="C:Golgi membrane"/>
    <property type="evidence" value="ECO:0007669"/>
    <property type="project" value="UniProtKB-SubCell"/>
</dbReference>
<dbReference type="GO" id="GO:0016758">
    <property type="term" value="F:hexosyltransferase activity"/>
    <property type="evidence" value="ECO:0007669"/>
    <property type="project" value="InterPro"/>
</dbReference>
<dbReference type="PANTHER" id="PTHR11214">
    <property type="entry name" value="BETA-1,3-N-ACETYLGLUCOSAMINYLTRANSFERASE"/>
    <property type="match status" value="1"/>
</dbReference>
<evidence type="ECO:0000256" key="10">
    <source>
        <dbReference type="RuleBase" id="RU363063"/>
    </source>
</evidence>
<evidence type="ECO:0000256" key="1">
    <source>
        <dbReference type="ARBA" id="ARBA00004323"/>
    </source>
</evidence>
<evidence type="ECO:0000313" key="11">
    <source>
        <dbReference type="EMBL" id="RCN45738.1"/>
    </source>
</evidence>
<keyword evidence="8 10" id="KW-0333">Golgi apparatus</keyword>
<dbReference type="OrthoDB" id="6086505at2759"/>
<gene>
    <name evidence="11" type="ORF">ANCCAN_08238</name>
</gene>
<evidence type="ECO:0000256" key="9">
    <source>
        <dbReference type="ARBA" id="ARBA00023136"/>
    </source>
</evidence>